<proteinExistence type="predicted"/>
<evidence type="ECO:0000313" key="2">
    <source>
        <dbReference type="EMBL" id="NMV36939.1"/>
    </source>
</evidence>
<feature type="region of interest" description="Disordered" evidence="1">
    <location>
        <begin position="115"/>
        <end position="142"/>
    </location>
</feature>
<evidence type="ECO:0000313" key="3">
    <source>
        <dbReference type="Proteomes" id="UP000575469"/>
    </source>
</evidence>
<dbReference type="Proteomes" id="UP000575469">
    <property type="component" value="Unassembled WGS sequence"/>
</dbReference>
<organism evidence="2 3">
    <name type="scientific">Ralstonia insidiosa</name>
    <dbReference type="NCBI Taxonomy" id="190721"/>
    <lineage>
        <taxon>Bacteria</taxon>
        <taxon>Pseudomonadati</taxon>
        <taxon>Pseudomonadota</taxon>
        <taxon>Betaproteobacteria</taxon>
        <taxon>Burkholderiales</taxon>
        <taxon>Burkholderiaceae</taxon>
        <taxon>Ralstonia</taxon>
    </lineage>
</organism>
<protein>
    <submittedName>
        <fullName evidence="2">Uncharacterized protein</fullName>
    </submittedName>
</protein>
<feature type="compositionally biased region" description="Low complexity" evidence="1">
    <location>
        <begin position="122"/>
        <end position="131"/>
    </location>
</feature>
<comment type="caution">
    <text evidence="2">The sequence shown here is derived from an EMBL/GenBank/DDBJ whole genome shotgun (WGS) entry which is preliminary data.</text>
</comment>
<accession>A0A848NUB5</accession>
<gene>
    <name evidence="2" type="ORF">HGR00_03330</name>
</gene>
<dbReference type="AlphaFoldDB" id="A0A848NUB5"/>
<name>A0A848NUB5_9RALS</name>
<evidence type="ECO:0000256" key="1">
    <source>
        <dbReference type="SAM" id="MobiDB-lite"/>
    </source>
</evidence>
<dbReference type="EMBL" id="JABBZM010000002">
    <property type="protein sequence ID" value="NMV36939.1"/>
    <property type="molecule type" value="Genomic_DNA"/>
</dbReference>
<sequence>MSDTGASWGMCEAYGCKLLGTVGHGGKWFCFCHAGSEARRDAITAALAQHEFLVNATLDVRRYYGTPDWQTVYRGVHKLLTDNGRPDLLFTAADHGVRRWLARLEAALVTLTREAGKQQPLTPTGTVTGPTSAPVHFAETDA</sequence>
<dbReference type="RefSeq" id="WP_169339223.1">
    <property type="nucleotide sequence ID" value="NZ_JABBZM010000002.1"/>
</dbReference>
<reference evidence="2 3" key="1">
    <citation type="submission" date="2020-04" db="EMBL/GenBank/DDBJ databases">
        <title>Ralstonia insidiosa genome sequencing and assembly.</title>
        <authorList>
            <person name="Martins R.C.R."/>
            <person name="Perdigao-Neto L.V."/>
            <person name="Levin A.S.S."/>
            <person name="Costa S.F."/>
        </authorList>
    </citation>
    <scope>NUCLEOTIDE SEQUENCE [LARGE SCALE GENOMIC DNA]</scope>
    <source>
        <strain evidence="2 3">5047</strain>
    </source>
</reference>